<evidence type="ECO:0000313" key="7">
    <source>
        <dbReference type="EMBL" id="RKF56900.1"/>
    </source>
</evidence>
<dbReference type="OrthoDB" id="407355at2759"/>
<evidence type="ECO:0000313" key="8">
    <source>
        <dbReference type="Proteomes" id="UP000286134"/>
    </source>
</evidence>
<dbReference type="GO" id="GO:0009272">
    <property type="term" value="P:fungal-type cell wall biogenesis"/>
    <property type="evidence" value="ECO:0007669"/>
    <property type="project" value="UniProtKB-ARBA"/>
</dbReference>
<gene>
    <name evidence="7" type="ORF">OnM2_078027</name>
</gene>
<comment type="cofactor">
    <cofactor evidence="1">
        <name>Co(2+)</name>
        <dbReference type="ChEBI" id="CHEBI:48828"/>
    </cofactor>
</comment>
<evidence type="ECO:0000256" key="2">
    <source>
        <dbReference type="ARBA" id="ARBA00023024"/>
    </source>
</evidence>
<evidence type="ECO:0000256" key="5">
    <source>
        <dbReference type="ARBA" id="ARBA00048494"/>
    </source>
</evidence>
<dbReference type="InterPro" id="IPR002509">
    <property type="entry name" value="NODB_dom"/>
</dbReference>
<comment type="catalytic activity">
    <reaction evidence="5">
        <text>[(1-&gt;4)-N-acetyl-beta-D-glucosaminyl](n) + n H2O = chitosan + n acetate</text>
        <dbReference type="Rhea" id="RHEA:10464"/>
        <dbReference type="Rhea" id="RHEA-COMP:9593"/>
        <dbReference type="Rhea" id="RHEA-COMP:9597"/>
        <dbReference type="ChEBI" id="CHEBI:15377"/>
        <dbReference type="ChEBI" id="CHEBI:17029"/>
        <dbReference type="ChEBI" id="CHEBI:30089"/>
        <dbReference type="ChEBI" id="CHEBI:57704"/>
        <dbReference type="EC" id="3.5.1.41"/>
    </reaction>
    <physiologicalReaction direction="left-to-right" evidence="5">
        <dbReference type="Rhea" id="RHEA:10465"/>
    </physiologicalReaction>
</comment>
<dbReference type="EC" id="3.5.1.41" evidence="4"/>
<dbReference type="SUPFAM" id="SSF88713">
    <property type="entry name" value="Glycoside hydrolase/deacetylase"/>
    <property type="match status" value="1"/>
</dbReference>
<evidence type="ECO:0000256" key="1">
    <source>
        <dbReference type="ARBA" id="ARBA00001941"/>
    </source>
</evidence>
<dbReference type="InterPro" id="IPR050248">
    <property type="entry name" value="Polysacc_deacetylase_ArnD"/>
</dbReference>
<dbReference type="GO" id="GO:0004099">
    <property type="term" value="F:chitin deacetylase activity"/>
    <property type="evidence" value="ECO:0007669"/>
    <property type="project" value="UniProtKB-EC"/>
</dbReference>
<comment type="caution">
    <text evidence="7">The sequence shown here is derived from an EMBL/GenBank/DDBJ whole genome shotgun (WGS) entry which is preliminary data.</text>
</comment>
<proteinExistence type="predicted"/>
<feature type="domain" description="NodB homology" evidence="6">
    <location>
        <begin position="89"/>
        <end position="264"/>
    </location>
</feature>
<sequence>MRFRRGFRRVRHLSIFRIWSYIYRKLQWVKIPEKHVKIDDEENLSNESCASKLRIFLTIMIRFLFLIFKYFQGKYPEVIFHLPLPSSQRFVALTLDDAPSPETPRILDLLNIYKAKVTFFVIGKQISDYPEILERIYNEGHEIGIHGWADEPSYKLPLVELERQIKNIETMLPRDPNRVKWFRPGSGWFTKSMIEMLRSINYKLALGSVYPHDPQIRNPRINAAHVLSMVTPGAVIIMHDRRAYSYRQLELVLQGLAADGWGVLTLGNLQKLKMNHAEENFT</sequence>
<keyword evidence="8" id="KW-1185">Reference proteome</keyword>
<keyword evidence="2" id="KW-0119">Carbohydrate metabolism</keyword>
<dbReference type="Pfam" id="PF01522">
    <property type="entry name" value="Polysacc_deac_1"/>
    <property type="match status" value="1"/>
</dbReference>
<evidence type="ECO:0000259" key="6">
    <source>
        <dbReference type="PROSITE" id="PS51677"/>
    </source>
</evidence>
<dbReference type="PANTHER" id="PTHR10587">
    <property type="entry name" value="GLYCOSYL TRANSFERASE-RELATED"/>
    <property type="match status" value="1"/>
</dbReference>
<reference evidence="7 8" key="1">
    <citation type="journal article" date="2018" name="BMC Genomics">
        <title>Comparative genome analyses reveal sequence features reflecting distinct modes of host-adaptation between dicot and monocot powdery mildew.</title>
        <authorList>
            <person name="Wu Y."/>
            <person name="Ma X."/>
            <person name="Pan Z."/>
            <person name="Kale S.D."/>
            <person name="Song Y."/>
            <person name="King H."/>
            <person name="Zhang Q."/>
            <person name="Presley C."/>
            <person name="Deng X."/>
            <person name="Wei C.I."/>
            <person name="Xiao S."/>
        </authorList>
    </citation>
    <scope>NUCLEOTIDE SEQUENCE [LARGE SCALE GENOMIC DNA]</scope>
    <source>
        <strain evidence="7">UMSG2</strain>
    </source>
</reference>
<dbReference type="InterPro" id="IPR011330">
    <property type="entry name" value="Glyco_hydro/deAcase_b/a-brl"/>
</dbReference>
<dbReference type="AlphaFoldDB" id="A0A420HHM3"/>
<name>A0A420HHM3_9PEZI</name>
<keyword evidence="2" id="KW-0624">Polysaccharide degradation</keyword>
<dbReference type="PANTHER" id="PTHR10587:SF137">
    <property type="entry name" value="4-DEOXY-4-FORMAMIDO-L-ARABINOSE-PHOSPHOUNDECAPRENOL DEFORMYLASE ARND-RELATED"/>
    <property type="match status" value="1"/>
</dbReference>
<dbReference type="GO" id="GO:0005975">
    <property type="term" value="P:carbohydrate metabolic process"/>
    <property type="evidence" value="ECO:0007669"/>
    <property type="project" value="InterPro"/>
</dbReference>
<accession>A0A420HHM3</accession>
<protein>
    <recommendedName>
        <fullName evidence="4">chitin deacetylase</fullName>
        <ecNumber evidence="4">3.5.1.41</ecNumber>
    </recommendedName>
</protein>
<dbReference type="EMBL" id="MCFK01007806">
    <property type="protein sequence ID" value="RKF56900.1"/>
    <property type="molecule type" value="Genomic_DNA"/>
</dbReference>
<dbReference type="PROSITE" id="PS51677">
    <property type="entry name" value="NODB"/>
    <property type="match status" value="1"/>
</dbReference>
<keyword evidence="3" id="KW-0170">Cobalt</keyword>
<dbReference type="GO" id="GO:0006032">
    <property type="term" value="P:chitin catabolic process"/>
    <property type="evidence" value="ECO:0007669"/>
    <property type="project" value="UniProtKB-KW"/>
</dbReference>
<dbReference type="Proteomes" id="UP000286134">
    <property type="component" value="Unassembled WGS sequence"/>
</dbReference>
<dbReference type="STRING" id="212602.A0A420HHM3"/>
<dbReference type="Gene3D" id="3.20.20.370">
    <property type="entry name" value="Glycoside hydrolase/deacetylase"/>
    <property type="match status" value="1"/>
</dbReference>
<evidence type="ECO:0000256" key="3">
    <source>
        <dbReference type="ARBA" id="ARBA00023285"/>
    </source>
</evidence>
<evidence type="ECO:0000256" key="4">
    <source>
        <dbReference type="ARBA" id="ARBA00024056"/>
    </source>
</evidence>
<organism evidence="7 8">
    <name type="scientific">Erysiphe neolycopersici</name>
    <dbReference type="NCBI Taxonomy" id="212602"/>
    <lineage>
        <taxon>Eukaryota</taxon>
        <taxon>Fungi</taxon>
        <taxon>Dikarya</taxon>
        <taxon>Ascomycota</taxon>
        <taxon>Pezizomycotina</taxon>
        <taxon>Leotiomycetes</taxon>
        <taxon>Erysiphales</taxon>
        <taxon>Erysiphaceae</taxon>
        <taxon>Erysiphe</taxon>
    </lineage>
</organism>
<keyword evidence="2" id="KW-0146">Chitin degradation</keyword>